<protein>
    <recommendedName>
        <fullName evidence="4">Transmembrane protein</fullName>
    </recommendedName>
</protein>
<reference evidence="2" key="1">
    <citation type="submission" date="2023-08" db="EMBL/GenBank/DDBJ databases">
        <title>Reference Genome Resource for the Citrus Pathogen Phytophthora citrophthora.</title>
        <authorList>
            <person name="Moller H."/>
            <person name="Coetzee B."/>
            <person name="Rose L.J."/>
            <person name="Van Niekerk J.M."/>
        </authorList>
    </citation>
    <scope>NUCLEOTIDE SEQUENCE</scope>
    <source>
        <strain evidence="2">STE-U-9442</strain>
    </source>
</reference>
<dbReference type="EMBL" id="JASMQC010000042">
    <property type="protein sequence ID" value="KAK1930018.1"/>
    <property type="molecule type" value="Genomic_DNA"/>
</dbReference>
<gene>
    <name evidence="2" type="ORF">P3T76_014515</name>
</gene>
<feature type="transmembrane region" description="Helical" evidence="1">
    <location>
        <begin position="43"/>
        <end position="64"/>
    </location>
</feature>
<keyword evidence="1" id="KW-0472">Membrane</keyword>
<evidence type="ECO:0000313" key="2">
    <source>
        <dbReference type="EMBL" id="KAK1930018.1"/>
    </source>
</evidence>
<name>A0AAD9G180_9STRA</name>
<evidence type="ECO:0008006" key="4">
    <source>
        <dbReference type="Google" id="ProtNLM"/>
    </source>
</evidence>
<keyword evidence="1" id="KW-0812">Transmembrane</keyword>
<evidence type="ECO:0000313" key="3">
    <source>
        <dbReference type="Proteomes" id="UP001259832"/>
    </source>
</evidence>
<evidence type="ECO:0000256" key="1">
    <source>
        <dbReference type="SAM" id="Phobius"/>
    </source>
</evidence>
<keyword evidence="1" id="KW-1133">Transmembrane helix</keyword>
<sequence length="81" mass="9008">MILVSIAWTAWLIVLTIAPVNYLMGTTEFDDGNFWLIIDPEPVFMLVSVLSLAALLAAYVDVVLKMTIRRMPNAQPPSSIE</sequence>
<dbReference type="AlphaFoldDB" id="A0AAD9G180"/>
<accession>A0AAD9G180</accession>
<dbReference type="Proteomes" id="UP001259832">
    <property type="component" value="Unassembled WGS sequence"/>
</dbReference>
<keyword evidence="3" id="KW-1185">Reference proteome</keyword>
<organism evidence="2 3">
    <name type="scientific">Phytophthora citrophthora</name>
    <dbReference type="NCBI Taxonomy" id="4793"/>
    <lineage>
        <taxon>Eukaryota</taxon>
        <taxon>Sar</taxon>
        <taxon>Stramenopiles</taxon>
        <taxon>Oomycota</taxon>
        <taxon>Peronosporomycetes</taxon>
        <taxon>Peronosporales</taxon>
        <taxon>Peronosporaceae</taxon>
        <taxon>Phytophthora</taxon>
    </lineage>
</organism>
<comment type="caution">
    <text evidence="2">The sequence shown here is derived from an EMBL/GenBank/DDBJ whole genome shotgun (WGS) entry which is preliminary data.</text>
</comment>
<proteinExistence type="predicted"/>